<sequence length="563" mass="64702">MSNMAGKANKSLDMLAAVASHSRNVESTSLKRKRQVSDGLKKSNRKVVLSEMTYEEIKSLSSIQLVNMFSELIVEEWKKIYTFKCIFQPENCEQAFHSCGDKELALRNMISHLNYHLNDMKPNASRCYITTPCDPDPEFSNFNPKSSKIDISTIQSVIAKELIAFKNQGNITNAKDIRKTVANKSVFQCTRKTRSSTRSLHCLNPVENVNVNSVHSLRHKNEESSSILFVNKDVSKVNEVEKNLDVFKDAISIDHDHCYSKLHLKNSHKTAKVPAKKITFEKFWISRVLPQFIIPSPPFPHILGSKNNRIASVCEIDENCKPVHYVREMTMDNAVYIKRVISSVAAKTQSNTSCRKRLSRPSNKIDFTGSVLECVENRVSMKSSLPSTSKGIYSTFDNYVEDVENLQKSNAEKEMALEFIQELTSLKKKKLCSEFLVCRICEDKNFTAITTLVNHYRSHAGIKPYACMLCKKTFTRKHSLKYHILIHENKTRFFCKFCEHEFRHPNHFKEHLRRHTGETPFTCPECNSSFKTRNTFKRHLMTKHKKQLTKKGIKDITDVAPKV</sequence>
<evidence type="ECO:0000313" key="10">
    <source>
        <dbReference type="Proteomes" id="UP000887013"/>
    </source>
</evidence>
<keyword evidence="6" id="KW-0539">Nucleus</keyword>
<dbReference type="GO" id="GO:0005634">
    <property type="term" value="C:nucleus"/>
    <property type="evidence" value="ECO:0007669"/>
    <property type="project" value="UniProtKB-SubCell"/>
</dbReference>
<keyword evidence="3" id="KW-0677">Repeat</keyword>
<dbReference type="PROSITE" id="PS00028">
    <property type="entry name" value="ZINC_FINGER_C2H2_1"/>
    <property type="match status" value="3"/>
</dbReference>
<evidence type="ECO:0000259" key="8">
    <source>
        <dbReference type="PROSITE" id="PS50157"/>
    </source>
</evidence>
<evidence type="ECO:0000256" key="6">
    <source>
        <dbReference type="ARBA" id="ARBA00023242"/>
    </source>
</evidence>
<comment type="caution">
    <text evidence="9">The sequence shown here is derived from an EMBL/GenBank/DDBJ whole genome shotgun (WGS) entry which is preliminary data.</text>
</comment>
<dbReference type="InterPro" id="IPR036236">
    <property type="entry name" value="Znf_C2H2_sf"/>
</dbReference>
<reference evidence="9" key="1">
    <citation type="submission" date="2020-08" db="EMBL/GenBank/DDBJ databases">
        <title>Multicomponent nature underlies the extraordinary mechanical properties of spider dragline silk.</title>
        <authorList>
            <person name="Kono N."/>
            <person name="Nakamura H."/>
            <person name="Mori M."/>
            <person name="Yoshida Y."/>
            <person name="Ohtoshi R."/>
            <person name="Malay A.D."/>
            <person name="Moran D.A.P."/>
            <person name="Tomita M."/>
            <person name="Numata K."/>
            <person name="Arakawa K."/>
        </authorList>
    </citation>
    <scope>NUCLEOTIDE SEQUENCE</scope>
</reference>
<keyword evidence="5" id="KW-0862">Zinc</keyword>
<accession>A0A8X6JUU8</accession>
<dbReference type="AlphaFoldDB" id="A0A8X6JUU8"/>
<name>A0A8X6JUU8_NEPPI</name>
<proteinExistence type="predicted"/>
<dbReference type="Proteomes" id="UP000887013">
    <property type="component" value="Unassembled WGS sequence"/>
</dbReference>
<feature type="domain" description="C2H2-type" evidence="8">
    <location>
        <begin position="493"/>
        <end position="520"/>
    </location>
</feature>
<evidence type="ECO:0000256" key="4">
    <source>
        <dbReference type="ARBA" id="ARBA00022771"/>
    </source>
</evidence>
<dbReference type="PANTHER" id="PTHR16515">
    <property type="entry name" value="PR DOMAIN ZINC FINGER PROTEIN"/>
    <property type="match status" value="1"/>
</dbReference>
<evidence type="ECO:0000256" key="2">
    <source>
        <dbReference type="ARBA" id="ARBA00022723"/>
    </source>
</evidence>
<dbReference type="FunFam" id="3.30.160.60:FF:000100">
    <property type="entry name" value="Zinc finger 45-like"/>
    <property type="match status" value="1"/>
</dbReference>
<dbReference type="GO" id="GO:0008270">
    <property type="term" value="F:zinc ion binding"/>
    <property type="evidence" value="ECO:0007669"/>
    <property type="project" value="UniProtKB-KW"/>
</dbReference>
<dbReference type="InterPro" id="IPR013087">
    <property type="entry name" value="Znf_C2H2_type"/>
</dbReference>
<feature type="domain" description="C2H2-type" evidence="8">
    <location>
        <begin position="465"/>
        <end position="492"/>
    </location>
</feature>
<dbReference type="OrthoDB" id="6437402at2759"/>
<keyword evidence="4 7" id="KW-0863">Zinc-finger</keyword>
<comment type="subcellular location">
    <subcellularLocation>
        <location evidence="1">Nucleus</location>
    </subcellularLocation>
</comment>
<evidence type="ECO:0000313" key="9">
    <source>
        <dbReference type="EMBL" id="GFS38061.1"/>
    </source>
</evidence>
<keyword evidence="10" id="KW-1185">Reference proteome</keyword>
<organism evidence="9 10">
    <name type="scientific">Nephila pilipes</name>
    <name type="common">Giant wood spider</name>
    <name type="synonym">Nephila maculata</name>
    <dbReference type="NCBI Taxonomy" id="299642"/>
    <lineage>
        <taxon>Eukaryota</taxon>
        <taxon>Metazoa</taxon>
        <taxon>Ecdysozoa</taxon>
        <taxon>Arthropoda</taxon>
        <taxon>Chelicerata</taxon>
        <taxon>Arachnida</taxon>
        <taxon>Araneae</taxon>
        <taxon>Araneomorphae</taxon>
        <taxon>Entelegynae</taxon>
        <taxon>Araneoidea</taxon>
        <taxon>Nephilidae</taxon>
        <taxon>Nephila</taxon>
    </lineage>
</organism>
<keyword evidence="2" id="KW-0479">Metal-binding</keyword>
<dbReference type="EMBL" id="BMAW01089094">
    <property type="protein sequence ID" value="GFS38061.1"/>
    <property type="molecule type" value="Genomic_DNA"/>
</dbReference>
<dbReference type="Pfam" id="PF00096">
    <property type="entry name" value="zf-C2H2"/>
    <property type="match status" value="2"/>
</dbReference>
<dbReference type="SMART" id="SM00355">
    <property type="entry name" value="ZnF_C2H2"/>
    <property type="match status" value="4"/>
</dbReference>
<dbReference type="InterPro" id="IPR050331">
    <property type="entry name" value="Zinc_finger"/>
</dbReference>
<dbReference type="Gene3D" id="3.30.160.60">
    <property type="entry name" value="Classic Zinc Finger"/>
    <property type="match status" value="3"/>
</dbReference>
<dbReference type="PROSITE" id="PS50157">
    <property type="entry name" value="ZINC_FINGER_C2H2_2"/>
    <property type="match status" value="4"/>
</dbReference>
<feature type="domain" description="C2H2-type" evidence="8">
    <location>
        <begin position="521"/>
        <end position="549"/>
    </location>
</feature>
<dbReference type="FunFam" id="3.30.160.60:FF:002343">
    <property type="entry name" value="Zinc finger protein 33A"/>
    <property type="match status" value="1"/>
</dbReference>
<protein>
    <submittedName>
        <fullName evidence="9">Putative ovo</fullName>
    </submittedName>
</protein>
<dbReference type="PANTHER" id="PTHR16515:SF49">
    <property type="entry name" value="GASTRULA ZINC FINGER PROTEIN XLCGF49.1-LIKE-RELATED"/>
    <property type="match status" value="1"/>
</dbReference>
<gene>
    <name evidence="9" type="ORF">NPIL_201571</name>
</gene>
<evidence type="ECO:0000256" key="5">
    <source>
        <dbReference type="ARBA" id="ARBA00022833"/>
    </source>
</evidence>
<evidence type="ECO:0000256" key="1">
    <source>
        <dbReference type="ARBA" id="ARBA00004123"/>
    </source>
</evidence>
<evidence type="ECO:0000256" key="7">
    <source>
        <dbReference type="PROSITE-ProRule" id="PRU00042"/>
    </source>
</evidence>
<evidence type="ECO:0000256" key="3">
    <source>
        <dbReference type="ARBA" id="ARBA00022737"/>
    </source>
</evidence>
<dbReference type="SUPFAM" id="SSF57667">
    <property type="entry name" value="beta-beta-alpha zinc fingers"/>
    <property type="match status" value="2"/>
</dbReference>
<dbReference type="GO" id="GO:0006355">
    <property type="term" value="P:regulation of DNA-templated transcription"/>
    <property type="evidence" value="ECO:0007669"/>
    <property type="project" value="UniProtKB-ARBA"/>
</dbReference>
<feature type="domain" description="C2H2-type" evidence="8">
    <location>
        <begin position="436"/>
        <end position="464"/>
    </location>
</feature>